<proteinExistence type="predicted"/>
<feature type="transmembrane region" description="Helical" evidence="1">
    <location>
        <begin position="90"/>
        <end position="111"/>
    </location>
</feature>
<feature type="transmembrane region" description="Helical" evidence="1">
    <location>
        <begin position="118"/>
        <end position="145"/>
    </location>
</feature>
<name>A0A9P6A9A1_PLEER</name>
<feature type="transmembrane region" description="Helical" evidence="1">
    <location>
        <begin position="157"/>
        <end position="177"/>
    </location>
</feature>
<keyword evidence="1" id="KW-1133">Transmembrane helix</keyword>
<protein>
    <recommendedName>
        <fullName evidence="2">DUF6534 domain-containing protein</fullName>
    </recommendedName>
</protein>
<keyword evidence="4" id="KW-1185">Reference proteome</keyword>
<dbReference type="PANTHER" id="PTHR40465">
    <property type="entry name" value="CHROMOSOME 1, WHOLE GENOME SHOTGUN SEQUENCE"/>
    <property type="match status" value="1"/>
</dbReference>
<dbReference type="OrthoDB" id="3203775at2759"/>
<feature type="transmembrane region" description="Helical" evidence="1">
    <location>
        <begin position="226"/>
        <end position="246"/>
    </location>
</feature>
<feature type="domain" description="DUF6534" evidence="2">
    <location>
        <begin position="165"/>
        <end position="251"/>
    </location>
</feature>
<reference evidence="3" key="1">
    <citation type="submission" date="2020-11" db="EMBL/GenBank/DDBJ databases">
        <authorList>
            <consortium name="DOE Joint Genome Institute"/>
            <person name="Ahrendt S."/>
            <person name="Riley R."/>
            <person name="Andreopoulos W."/>
            <person name="Labutti K."/>
            <person name="Pangilinan J."/>
            <person name="Ruiz-Duenas F.J."/>
            <person name="Barrasa J.M."/>
            <person name="Sanchez-Garcia M."/>
            <person name="Camarero S."/>
            <person name="Miyauchi S."/>
            <person name="Serrano A."/>
            <person name="Linde D."/>
            <person name="Babiker R."/>
            <person name="Drula E."/>
            <person name="Ayuso-Fernandez I."/>
            <person name="Pacheco R."/>
            <person name="Padilla G."/>
            <person name="Ferreira P."/>
            <person name="Barriuso J."/>
            <person name="Kellner H."/>
            <person name="Castanera R."/>
            <person name="Alfaro M."/>
            <person name="Ramirez L."/>
            <person name="Pisabarro A.G."/>
            <person name="Kuo A."/>
            <person name="Tritt A."/>
            <person name="Lipzen A."/>
            <person name="He G."/>
            <person name="Yan M."/>
            <person name="Ng V."/>
            <person name="Cullen D."/>
            <person name="Martin F."/>
            <person name="Rosso M.-N."/>
            <person name="Henrissat B."/>
            <person name="Hibbett D."/>
            <person name="Martinez A.T."/>
            <person name="Grigoriev I.V."/>
        </authorList>
    </citation>
    <scope>NUCLEOTIDE SEQUENCE</scope>
    <source>
        <strain evidence="3">ATCC 90797</strain>
    </source>
</reference>
<dbReference type="Proteomes" id="UP000807025">
    <property type="component" value="Unassembled WGS sequence"/>
</dbReference>
<feature type="transmembrane region" description="Helical" evidence="1">
    <location>
        <begin position="43"/>
        <end position="70"/>
    </location>
</feature>
<organism evidence="3 4">
    <name type="scientific">Pleurotus eryngii</name>
    <name type="common">Boletus of the steppes</name>
    <dbReference type="NCBI Taxonomy" id="5323"/>
    <lineage>
        <taxon>Eukaryota</taxon>
        <taxon>Fungi</taxon>
        <taxon>Dikarya</taxon>
        <taxon>Basidiomycota</taxon>
        <taxon>Agaricomycotina</taxon>
        <taxon>Agaricomycetes</taxon>
        <taxon>Agaricomycetidae</taxon>
        <taxon>Agaricales</taxon>
        <taxon>Pleurotineae</taxon>
        <taxon>Pleurotaceae</taxon>
        <taxon>Pleurotus</taxon>
    </lineage>
</organism>
<dbReference type="EMBL" id="MU154523">
    <property type="protein sequence ID" value="KAF9501332.1"/>
    <property type="molecule type" value="Genomic_DNA"/>
</dbReference>
<evidence type="ECO:0000313" key="4">
    <source>
        <dbReference type="Proteomes" id="UP000807025"/>
    </source>
</evidence>
<feature type="transmembrane region" description="Helical" evidence="1">
    <location>
        <begin position="12"/>
        <end position="36"/>
    </location>
</feature>
<comment type="caution">
    <text evidence="3">The sequence shown here is derived from an EMBL/GenBank/DDBJ whole genome shotgun (WGS) entry which is preliminary data.</text>
</comment>
<feature type="transmembrane region" description="Helical" evidence="1">
    <location>
        <begin position="197"/>
        <end position="220"/>
    </location>
</feature>
<gene>
    <name evidence="3" type="ORF">BDN71DRAFT_692568</name>
</gene>
<evidence type="ECO:0000259" key="2">
    <source>
        <dbReference type="Pfam" id="PF20152"/>
    </source>
</evidence>
<sequence>MSANGMLEKVLAPLLVGNWINSFLFMWEILQVISYFKHYEDPIFLRLVVITAFTVDTWSTINSFIMVYLYHVTHWGSITYLLIQHWPLPVSVLTVSITTSIVQAFLIYRYYGISKRWIFTVLLIIVLLGSVTGGIGTTIGLFQFVPFGISPTANNFIKLWLTATSACGIFVAGGLVYELSRVRTAFKSTKVLVRRLVFNAIQAGLAPAIVCAVTLGVYLHDPLSNVGMGIALCAGRIYSLTMLWNLNMRRRNKATTSSGQTPGAPGDLSDSLQLTGIHIHRTAIVQIDEDKVTRTKSYDDSSNVHSVLDLRRCSQLTDYLQSPREGNDDIEKREASYEVPQLESRILFPPPSS</sequence>
<dbReference type="AlphaFoldDB" id="A0A9P6A9A1"/>
<dbReference type="PANTHER" id="PTHR40465:SF1">
    <property type="entry name" value="DUF6534 DOMAIN-CONTAINING PROTEIN"/>
    <property type="match status" value="1"/>
</dbReference>
<dbReference type="InterPro" id="IPR045339">
    <property type="entry name" value="DUF6534"/>
</dbReference>
<dbReference type="Pfam" id="PF20152">
    <property type="entry name" value="DUF6534"/>
    <property type="match status" value="1"/>
</dbReference>
<keyword evidence="1" id="KW-0472">Membrane</keyword>
<evidence type="ECO:0000313" key="3">
    <source>
        <dbReference type="EMBL" id="KAF9501332.1"/>
    </source>
</evidence>
<accession>A0A9P6A9A1</accession>
<keyword evidence="1" id="KW-0812">Transmembrane</keyword>
<evidence type="ECO:0000256" key="1">
    <source>
        <dbReference type="SAM" id="Phobius"/>
    </source>
</evidence>